<gene>
    <name evidence="1" type="ORF">GDO78_006488</name>
</gene>
<organism evidence="1 2">
    <name type="scientific">Eleutherodactylus coqui</name>
    <name type="common">Puerto Rican coqui</name>
    <dbReference type="NCBI Taxonomy" id="57060"/>
    <lineage>
        <taxon>Eukaryota</taxon>
        <taxon>Metazoa</taxon>
        <taxon>Chordata</taxon>
        <taxon>Craniata</taxon>
        <taxon>Vertebrata</taxon>
        <taxon>Euteleostomi</taxon>
        <taxon>Amphibia</taxon>
        <taxon>Batrachia</taxon>
        <taxon>Anura</taxon>
        <taxon>Neobatrachia</taxon>
        <taxon>Hyloidea</taxon>
        <taxon>Eleutherodactylidae</taxon>
        <taxon>Eleutherodactylinae</taxon>
        <taxon>Eleutherodactylus</taxon>
        <taxon>Eleutherodactylus</taxon>
    </lineage>
</organism>
<reference evidence="1" key="1">
    <citation type="thesis" date="2020" institute="ProQuest LLC" country="789 East Eisenhower Parkway, Ann Arbor, MI, USA">
        <title>Comparative Genomics and Chromosome Evolution.</title>
        <authorList>
            <person name="Mudd A.B."/>
        </authorList>
    </citation>
    <scope>NUCLEOTIDE SEQUENCE</scope>
    <source>
        <strain evidence="1">HN-11 Male</strain>
        <tissue evidence="1">Kidney and liver</tissue>
    </source>
</reference>
<evidence type="ECO:0000313" key="1">
    <source>
        <dbReference type="EMBL" id="KAG9491145.1"/>
    </source>
</evidence>
<evidence type="ECO:0000313" key="2">
    <source>
        <dbReference type="Proteomes" id="UP000770717"/>
    </source>
</evidence>
<comment type="caution">
    <text evidence="1">The sequence shown here is derived from an EMBL/GenBank/DDBJ whole genome shotgun (WGS) entry which is preliminary data.</text>
</comment>
<sequence length="68" mass="7612">MGLWKHHCTGISTFSLFLVWKGTNDQSMEEPTLVSADQLLDSNVRCLLVGWTAPRVNREVCSPSMETS</sequence>
<dbReference type="Proteomes" id="UP000770717">
    <property type="component" value="Unassembled WGS sequence"/>
</dbReference>
<proteinExistence type="predicted"/>
<name>A0A8J6FQZ4_ELECQ</name>
<dbReference type="EMBL" id="WNTK01000002">
    <property type="protein sequence ID" value="KAG9491145.1"/>
    <property type="molecule type" value="Genomic_DNA"/>
</dbReference>
<accession>A0A8J6FQZ4</accession>
<keyword evidence="2" id="KW-1185">Reference proteome</keyword>
<dbReference type="AlphaFoldDB" id="A0A8J6FQZ4"/>
<protein>
    <submittedName>
        <fullName evidence="1">Uncharacterized protein</fullName>
    </submittedName>
</protein>